<organism evidence="1 2">
    <name type="scientific">Streptomyces caniferus</name>
    <dbReference type="NCBI Taxonomy" id="285557"/>
    <lineage>
        <taxon>Bacteria</taxon>
        <taxon>Bacillati</taxon>
        <taxon>Actinomycetota</taxon>
        <taxon>Actinomycetes</taxon>
        <taxon>Kitasatosporales</taxon>
        <taxon>Streptomycetaceae</taxon>
        <taxon>Streptomyces</taxon>
    </lineage>
</organism>
<dbReference type="EMBL" id="BLIN01000005">
    <property type="protein sequence ID" value="GFE07630.1"/>
    <property type="molecule type" value="Genomic_DNA"/>
</dbReference>
<reference evidence="1 2" key="1">
    <citation type="submission" date="2019-12" db="EMBL/GenBank/DDBJ databases">
        <title>Whole genome shotgun sequence of Streptomyces caniferus NBRC 15389.</title>
        <authorList>
            <person name="Ichikawa N."/>
            <person name="Kimura A."/>
            <person name="Kitahashi Y."/>
            <person name="Komaki H."/>
            <person name="Tamura T."/>
        </authorList>
    </citation>
    <scope>NUCLEOTIDE SEQUENCE [LARGE SCALE GENOMIC DNA]</scope>
    <source>
        <strain evidence="1 2">NBRC 15389</strain>
    </source>
</reference>
<sequence>MFARLPDFMLPAATPPPSATNLPVVTFAAPWDFARRTRSLTGMSAGRCEIQRTEDRLNGSLRPPLR</sequence>
<dbReference type="Proteomes" id="UP000435837">
    <property type="component" value="Unassembled WGS sequence"/>
</dbReference>
<evidence type="ECO:0000313" key="1">
    <source>
        <dbReference type="EMBL" id="GFE07630.1"/>
    </source>
</evidence>
<gene>
    <name evidence="1" type="ORF">Scani_38980</name>
</gene>
<dbReference type="AlphaFoldDB" id="A0A640S8V5"/>
<protein>
    <submittedName>
        <fullName evidence="1">Uncharacterized protein</fullName>
    </submittedName>
</protein>
<accession>A0A640S8V5</accession>
<name>A0A640S8V5_9ACTN</name>
<comment type="caution">
    <text evidence="1">The sequence shown here is derived from an EMBL/GenBank/DDBJ whole genome shotgun (WGS) entry which is preliminary data.</text>
</comment>
<evidence type="ECO:0000313" key="2">
    <source>
        <dbReference type="Proteomes" id="UP000435837"/>
    </source>
</evidence>
<proteinExistence type="predicted"/>